<keyword evidence="5" id="KW-1185">Reference proteome</keyword>
<dbReference type="KEGG" id="amar:AMRN_1615"/>
<keyword evidence="1" id="KW-0812">Transmembrane</keyword>
<evidence type="ECO:0000313" key="5">
    <source>
        <dbReference type="Proteomes" id="UP000224740"/>
    </source>
</evidence>
<accession>A0A347TL69</accession>
<gene>
    <name evidence="3" type="ORF">AMRN_1615</name>
    <name evidence="4" type="ORF">CPH92_07905</name>
</gene>
<evidence type="ECO:0000313" key="6">
    <source>
        <dbReference type="Proteomes" id="UP000264693"/>
    </source>
</evidence>
<evidence type="ECO:0000313" key="3">
    <source>
        <dbReference type="EMBL" id="AXX87347.1"/>
    </source>
</evidence>
<organism evidence="3 6">
    <name type="scientific">Malaciobacter marinus</name>
    <dbReference type="NCBI Taxonomy" id="505249"/>
    <lineage>
        <taxon>Bacteria</taxon>
        <taxon>Pseudomonadati</taxon>
        <taxon>Campylobacterota</taxon>
        <taxon>Epsilonproteobacteria</taxon>
        <taxon>Campylobacterales</taxon>
        <taxon>Arcobacteraceae</taxon>
        <taxon>Malaciobacter</taxon>
    </lineage>
</organism>
<reference evidence="3 6" key="3">
    <citation type="submission" date="2018-08" db="EMBL/GenBank/DDBJ databases">
        <title>Complete genome of the Arcobacter marinus type strain JCM 15502.</title>
        <authorList>
            <person name="Miller W.G."/>
            <person name="Yee E."/>
            <person name="Huynh S."/>
            <person name="Parker C.T."/>
        </authorList>
    </citation>
    <scope>NUCLEOTIDE SEQUENCE [LARGE SCALE GENOMIC DNA]</scope>
    <source>
        <strain evidence="3 6">JCM 15502</strain>
    </source>
</reference>
<proteinExistence type="predicted"/>
<dbReference type="EMBL" id="CP032101">
    <property type="protein sequence ID" value="AXX87347.1"/>
    <property type="molecule type" value="Genomic_DNA"/>
</dbReference>
<dbReference type="InterPro" id="IPR025263">
    <property type="entry name" value="YhdP_central"/>
</dbReference>
<evidence type="ECO:0000313" key="4">
    <source>
        <dbReference type="EMBL" id="PHO15216.1"/>
    </source>
</evidence>
<dbReference type="RefSeq" id="WP_099311192.1">
    <property type="nucleotide sequence ID" value="NZ_CP032101.1"/>
</dbReference>
<dbReference type="Pfam" id="PF13116">
    <property type="entry name" value="YhdP"/>
    <property type="match status" value="1"/>
</dbReference>
<protein>
    <submittedName>
        <fullName evidence="3">AsmA family protein (DUF3971 domain)</fullName>
    </submittedName>
    <submittedName>
        <fullName evidence="4">DUF3971 domain-containing protein</fullName>
    </submittedName>
</protein>
<keyword evidence="1" id="KW-0472">Membrane</keyword>
<dbReference type="Proteomes" id="UP000264693">
    <property type="component" value="Chromosome"/>
</dbReference>
<feature type="transmembrane region" description="Helical" evidence="1">
    <location>
        <begin position="7"/>
        <end position="27"/>
    </location>
</feature>
<keyword evidence="1" id="KW-1133">Transmembrane helix</keyword>
<dbReference type="AlphaFoldDB" id="A0A347TL69"/>
<evidence type="ECO:0000259" key="2">
    <source>
        <dbReference type="Pfam" id="PF13116"/>
    </source>
</evidence>
<feature type="domain" description="YhdP central" evidence="2">
    <location>
        <begin position="226"/>
        <end position="941"/>
    </location>
</feature>
<dbReference type="EMBL" id="NXAO01000033">
    <property type="protein sequence ID" value="PHO15216.1"/>
    <property type="molecule type" value="Genomic_DNA"/>
</dbReference>
<sequence>MSKRIKLFILSLVCLIFAFVFLLFFGIKIDSISFGEVSVSKLYIKFDKKLIVNIKQLTFKSKKQETNNSLDNLKTNIKRLPSLLEYFKEINIETLKINDNIFTIYYDKKHLYLDNQYLNLSSKIDVHSKSITLDLYSLYLKDLKLFFKGKVKVNMFKEVVTYLGKYSYKDVSGELNLQADKDYLDFYINTNELDNIKFVKDFVRLSSNIAEAWMYDNVTGKMKLNYFYGKLKTDTFEPVLDSFEGNATIENAKIRFHKNAKTVNTKKLNVDYEDDKLKFTMEKPTYDKTKLYGSSVVINNLTSEANGEVVVNIKTKSALNDDILGILKAYDIYLPLKQTKGVTNSTFTLVVPYLLEKDMKTTGYFEAKNSTFKLQNFEFFTKDAKVQLQGSNVIIKNSHIKHQDMFEGRLNLNIDTNNSLANGDVLLNSLQIKSSDEDIINAKDLKTAINIDFSKDTILKFDDINTQLSIKNDSIDINIEELSQIYEYSALLKKLNIKSGSIDLEVFNNNKIDFNLLLDNLEYPIFKNNKKINKLNLLGQIRNEDFFISSQKKNIVIEKIDNMPLEVKLSSFDINADEFKKSSSKTNNISNENINLHMKNMNLIIDKNEYFTNEAFVNIKGSKVNFKGDFVTSTFPFYKDAKQITNYNLNGAYDLKKENLQLKTDDKKVVLFIVPNKSLKLDLEDYDLHVRTQDDNNDLSSFETLEINAQNSNIVINDEYKALAKKYHIKADENEQSFTLENKKTLVTYKKDKDKKIKIKANNLNDKFINTLANKEVLKGGSVVFIASGDEENLNGKVILSENKIENLSIITNIVTLINTSPALINPLLAIPSIASMASSEGFALNGYKVNDGYIDFTYKFETNFLNLNEIVTIGNGIDFEGKMMVDLDSRVIDGKLNLIFFKGYSSVVGAIPVLNYVFLGDNKRVETQIELSGTLDNPKIVSNIAKDSINAPVNVIKRIIKSPLKLFE</sequence>
<dbReference type="Proteomes" id="UP000224740">
    <property type="component" value="Unassembled WGS sequence"/>
</dbReference>
<name>A0A347TL69_9BACT</name>
<evidence type="ECO:0000256" key="1">
    <source>
        <dbReference type="SAM" id="Phobius"/>
    </source>
</evidence>
<reference evidence="4" key="2">
    <citation type="submission" date="2017-09" db="EMBL/GenBank/DDBJ databases">
        <authorList>
            <person name="Perez-Cataluna A."/>
            <person name="Figueras M.J."/>
            <person name="Salas-Masso N."/>
        </authorList>
    </citation>
    <scope>NUCLEOTIDE SEQUENCE</scope>
    <source>
        <strain evidence="4">CECT 7727</strain>
    </source>
</reference>
<reference evidence="5" key="1">
    <citation type="submission" date="2017-09" db="EMBL/GenBank/DDBJ databases">
        <title>Arcobacter canalis sp. nov., a new species isolated from a water canal contaminated with urban sewage.</title>
        <authorList>
            <person name="Perez-Cataluna A."/>
            <person name="Salas-Masso N."/>
            <person name="Figueras M.J."/>
        </authorList>
    </citation>
    <scope>NUCLEOTIDE SEQUENCE [LARGE SCALE GENOMIC DNA]</scope>
    <source>
        <strain evidence="5">CECT 7727</strain>
    </source>
</reference>